<feature type="binding site" description="in other chain" evidence="14">
    <location>
        <begin position="259"/>
        <end position="262"/>
    </location>
    <ligand>
        <name>substrate</name>
        <note>ligand shared between dimeric partners</note>
    </ligand>
</feature>
<evidence type="ECO:0000256" key="3">
    <source>
        <dbReference type="ARBA" id="ARBA00004679"/>
    </source>
</evidence>
<feature type="domain" description="Phosphofructokinase" evidence="15">
    <location>
        <begin position="10"/>
        <end position="285"/>
    </location>
</feature>
<gene>
    <name evidence="14" type="primary">pfkA</name>
    <name evidence="16" type="ORF">B9G79_02550</name>
</gene>
<dbReference type="OrthoDB" id="5289342at2"/>
<dbReference type="Gene3D" id="3.40.50.450">
    <property type="match status" value="1"/>
</dbReference>
<comment type="cofactor">
    <cofactor evidence="1 14">
        <name>Mg(2+)</name>
        <dbReference type="ChEBI" id="CHEBI:18420"/>
    </cofactor>
</comment>
<dbReference type="RefSeq" id="WP_088564158.1">
    <property type="nucleotide sequence ID" value="NZ_CP020946.1"/>
</dbReference>
<feature type="binding site" description="in other chain" evidence="14">
    <location>
        <position position="162"/>
    </location>
    <ligand>
        <name>ADP</name>
        <dbReference type="ChEBI" id="CHEBI:456216"/>
        <note>allosteric activator; ligand shared between dimeric partners</note>
    </ligand>
</feature>
<dbReference type="PANTHER" id="PTHR13697">
    <property type="entry name" value="PHOSPHOFRUCTOKINASE"/>
    <property type="match status" value="1"/>
</dbReference>
<keyword evidence="12 14" id="KW-0324">Glycolysis</keyword>
<dbReference type="GO" id="GO:0005945">
    <property type="term" value="C:6-phosphofructokinase complex"/>
    <property type="evidence" value="ECO:0007669"/>
    <property type="project" value="TreeGrafter"/>
</dbReference>
<dbReference type="InterPro" id="IPR015912">
    <property type="entry name" value="Phosphofructokinase_CS"/>
</dbReference>
<feature type="binding site" evidence="14">
    <location>
        <begin position="109"/>
        <end position="112"/>
    </location>
    <ligand>
        <name>ATP</name>
        <dbReference type="ChEBI" id="CHEBI:30616"/>
    </ligand>
</feature>
<evidence type="ECO:0000256" key="8">
    <source>
        <dbReference type="ARBA" id="ARBA00022741"/>
    </source>
</evidence>
<evidence type="ECO:0000256" key="7">
    <source>
        <dbReference type="ARBA" id="ARBA00022723"/>
    </source>
</evidence>
<dbReference type="EMBL" id="CP020946">
    <property type="protein sequence ID" value="ASD62525.1"/>
    <property type="molecule type" value="Genomic_DNA"/>
</dbReference>
<accession>A0A1Z3N4X1</accession>
<evidence type="ECO:0000256" key="13">
    <source>
        <dbReference type="ARBA" id="ARBA00048070"/>
    </source>
</evidence>
<evidence type="ECO:0000256" key="4">
    <source>
        <dbReference type="ARBA" id="ARBA00022490"/>
    </source>
</evidence>
<feature type="binding site" evidence="14">
    <location>
        <begin position="79"/>
        <end position="80"/>
    </location>
    <ligand>
        <name>ATP</name>
        <dbReference type="ChEBI" id="CHEBI:30616"/>
    </ligand>
</feature>
<keyword evidence="6 14" id="KW-0808">Transferase</keyword>
<protein>
    <recommendedName>
        <fullName evidence="14">ATP-dependent 6-phosphofructokinase</fullName>
        <shortName evidence="14">ATP-PFK</shortName>
        <shortName evidence="14">Phosphofructokinase</shortName>
        <ecNumber evidence="14">2.7.1.11</ecNumber>
    </recommendedName>
    <alternativeName>
        <fullName evidence="14">Phosphohexokinase</fullName>
    </alternativeName>
</protein>
<dbReference type="GO" id="GO:0005524">
    <property type="term" value="F:ATP binding"/>
    <property type="evidence" value="ECO:0007669"/>
    <property type="project" value="UniProtKB-UniRule"/>
</dbReference>
<dbReference type="FunFam" id="3.40.50.450:FF:000001">
    <property type="entry name" value="ATP-dependent 6-phosphofructokinase"/>
    <property type="match status" value="1"/>
</dbReference>
<dbReference type="InterPro" id="IPR000023">
    <property type="entry name" value="Phosphofructokinase_dom"/>
</dbReference>
<dbReference type="UniPathway" id="UPA00109">
    <property type="reaction ID" value="UER00182"/>
</dbReference>
<evidence type="ECO:0000313" key="16">
    <source>
        <dbReference type="EMBL" id="ASD62525.1"/>
    </source>
</evidence>
<evidence type="ECO:0000256" key="14">
    <source>
        <dbReference type="HAMAP-Rule" id="MF_00339"/>
    </source>
</evidence>
<feature type="binding site" description="in other chain" evidence="14">
    <location>
        <begin position="193"/>
        <end position="195"/>
    </location>
    <ligand>
        <name>ADP</name>
        <dbReference type="ChEBI" id="CHEBI:456216"/>
        <note>allosteric activator; ligand shared between dimeric partners</note>
    </ligand>
</feature>
<comment type="activity regulation">
    <text evidence="14">Allosterically activated by ADP and other diphosphonucleosides, and allosterically inhibited by phosphoenolpyruvate.</text>
</comment>
<comment type="caution">
    <text evidence="14">Lacks conserved residue(s) required for the propagation of feature annotation.</text>
</comment>
<comment type="subunit">
    <text evidence="14">Homotetramer.</text>
</comment>
<evidence type="ECO:0000256" key="12">
    <source>
        <dbReference type="ARBA" id="ARBA00023152"/>
    </source>
</evidence>
<dbReference type="PIRSF" id="PIRSF000532">
    <property type="entry name" value="ATP_PFK_prok"/>
    <property type="match status" value="1"/>
</dbReference>
<dbReference type="GO" id="GO:0070095">
    <property type="term" value="F:fructose-6-phosphate binding"/>
    <property type="evidence" value="ECO:0007669"/>
    <property type="project" value="TreeGrafter"/>
</dbReference>
<sequence length="329" mass="35221">MAQFDKKIQKIGVYTSGGDAPGMNAAIRAVVRVGISQKLEVYGIHNGYVGMIDNKIEPLQLRDMANIIQRGGTMLKTGRSTEFMRPEGRARAAQNIKNLGLDALVCIGGDGSFRGAHALWEEHQIPVVGVPGTIDNDIFGSDKTIGFDTAVNTALEAIDRIRDTAASHDRLFIVEVMGRNSGFIASHVGLAGGAEEIFTPDANTTVEKAIDRINEAKSRGKTSSIIITAEGQKPGRAYDLADAIRKKSGMDAKVCILGHQQRGGSPTAADRILASRMGAAAVDALFKGYCDVMIGTEGERLIQVPLELVYKNEKKNQLDLISLASVLAT</sequence>
<proteinExistence type="inferred from homology"/>
<dbReference type="GO" id="GO:0046872">
    <property type="term" value="F:metal ion binding"/>
    <property type="evidence" value="ECO:0007669"/>
    <property type="project" value="UniProtKB-KW"/>
</dbReference>
<feature type="binding site" description="in other chain" evidence="14">
    <location>
        <begin position="177"/>
        <end position="179"/>
    </location>
    <ligand>
        <name>substrate</name>
        <note>ligand shared between dimeric partners</note>
    </ligand>
</feature>
<keyword evidence="8 14" id="KW-0547">Nucleotide-binding</keyword>
<comment type="pathway">
    <text evidence="3 14">Carbohydrate degradation; glycolysis; D-glyceraldehyde 3-phosphate and glycerone phosphate from D-glucose: step 3/4.</text>
</comment>
<feature type="binding site" description="in other chain" evidence="14">
    <location>
        <position position="230"/>
    </location>
    <ligand>
        <name>substrate</name>
        <note>ligand shared between dimeric partners</note>
    </ligand>
</feature>
<dbReference type="GO" id="GO:0006002">
    <property type="term" value="P:fructose 6-phosphate metabolic process"/>
    <property type="evidence" value="ECO:0007669"/>
    <property type="project" value="UniProtKB-UniRule"/>
</dbReference>
<evidence type="ECO:0000256" key="1">
    <source>
        <dbReference type="ARBA" id="ARBA00001946"/>
    </source>
</evidence>
<dbReference type="GO" id="GO:0061621">
    <property type="term" value="P:canonical glycolysis"/>
    <property type="evidence" value="ECO:0007669"/>
    <property type="project" value="TreeGrafter"/>
</dbReference>
<feature type="binding site" description="in other chain" evidence="14">
    <location>
        <begin position="133"/>
        <end position="135"/>
    </location>
    <ligand>
        <name>substrate</name>
        <note>ligand shared between dimeric partners</note>
    </ligand>
</feature>
<keyword evidence="7 14" id="KW-0479">Metal-binding</keyword>
<feature type="binding site" evidence="14">
    <location>
        <position position="253"/>
    </location>
    <ligand>
        <name>substrate</name>
        <note>ligand shared between dimeric partners</note>
    </ligand>
</feature>
<comment type="function">
    <text evidence="14">Catalyzes the phosphorylation of D-fructose 6-phosphate to fructose 1,6-bisphosphate by ATP, the first committing step of glycolysis.</text>
</comment>
<comment type="similarity">
    <text evidence="14">Belongs to the phosphofructokinase type A (PFKA) family. ATP-dependent PFK group I subfamily. Prokaryotic clade 'B1' sub-subfamily.</text>
</comment>
<feature type="binding site" evidence="14">
    <location>
        <position position="170"/>
    </location>
    <ligand>
        <name>substrate</name>
        <note>ligand shared between dimeric partners</note>
    </ligand>
</feature>
<reference evidence="16 17" key="1">
    <citation type="submission" date="2017-04" db="EMBL/GenBank/DDBJ databases">
        <title>Whole genome sequence of Bdellovibrio bacteriovorus strain SSB218315.</title>
        <authorList>
            <person name="Oyedara O."/>
            <person name="Rodriguez-Perez M.A."/>
        </authorList>
    </citation>
    <scope>NUCLEOTIDE SEQUENCE [LARGE SCALE GENOMIC DNA]</scope>
    <source>
        <strain evidence="16 17">SSB218315</strain>
    </source>
</reference>
<dbReference type="FunFam" id="3.40.50.460:FF:000002">
    <property type="entry name" value="ATP-dependent 6-phosphofructokinase"/>
    <property type="match status" value="1"/>
</dbReference>
<feature type="binding site" description="in other chain" evidence="14">
    <location>
        <position position="219"/>
    </location>
    <ligand>
        <name>ADP</name>
        <dbReference type="ChEBI" id="CHEBI:456216"/>
        <note>allosteric activator; ligand shared between dimeric partners</note>
    </ligand>
</feature>
<dbReference type="SUPFAM" id="SSF53784">
    <property type="entry name" value="Phosphofructokinase"/>
    <property type="match status" value="1"/>
</dbReference>
<name>A0A1Z3N4X1_BDEBC</name>
<dbReference type="PANTHER" id="PTHR13697:SF4">
    <property type="entry name" value="ATP-DEPENDENT 6-PHOSPHOFRUCTOKINASE"/>
    <property type="match status" value="1"/>
</dbReference>
<dbReference type="InterPro" id="IPR012003">
    <property type="entry name" value="ATP_PFK_prok-type"/>
</dbReference>
<organism evidence="16 17">
    <name type="scientific">Bdellovibrio bacteriovorus</name>
    <dbReference type="NCBI Taxonomy" id="959"/>
    <lineage>
        <taxon>Bacteria</taxon>
        <taxon>Pseudomonadati</taxon>
        <taxon>Bdellovibrionota</taxon>
        <taxon>Bdellovibrionia</taxon>
        <taxon>Bdellovibrionales</taxon>
        <taxon>Pseudobdellovibrionaceae</taxon>
        <taxon>Bdellovibrio</taxon>
    </lineage>
</organism>
<keyword evidence="10 14" id="KW-0067">ATP-binding</keyword>
<comment type="subcellular location">
    <subcellularLocation>
        <location evidence="2 14">Cytoplasm</location>
    </subcellularLocation>
</comment>
<dbReference type="GO" id="GO:0042802">
    <property type="term" value="F:identical protein binding"/>
    <property type="evidence" value="ECO:0007669"/>
    <property type="project" value="TreeGrafter"/>
</dbReference>
<evidence type="ECO:0000256" key="10">
    <source>
        <dbReference type="ARBA" id="ARBA00022840"/>
    </source>
</evidence>
<dbReference type="AlphaFoldDB" id="A0A1Z3N4X1"/>
<dbReference type="EC" id="2.7.1.11" evidence="14"/>
<evidence type="ECO:0000313" key="17">
    <source>
        <dbReference type="Proteomes" id="UP000197003"/>
    </source>
</evidence>
<dbReference type="Gene3D" id="3.40.50.460">
    <property type="entry name" value="Phosphofructokinase domain"/>
    <property type="match status" value="1"/>
</dbReference>
<feature type="binding site" evidence="14">
    <location>
        <position position="110"/>
    </location>
    <ligand>
        <name>Mg(2+)</name>
        <dbReference type="ChEBI" id="CHEBI:18420"/>
        <note>catalytic</note>
    </ligand>
</feature>
<evidence type="ECO:0000256" key="2">
    <source>
        <dbReference type="ARBA" id="ARBA00004496"/>
    </source>
</evidence>
<dbReference type="PROSITE" id="PS00433">
    <property type="entry name" value="PHOSPHOFRUCTOKINASE"/>
    <property type="match status" value="1"/>
</dbReference>
<comment type="catalytic activity">
    <reaction evidence="13 14">
        <text>beta-D-fructose 6-phosphate + ATP = beta-D-fructose 1,6-bisphosphate + ADP + H(+)</text>
        <dbReference type="Rhea" id="RHEA:16109"/>
        <dbReference type="ChEBI" id="CHEBI:15378"/>
        <dbReference type="ChEBI" id="CHEBI:30616"/>
        <dbReference type="ChEBI" id="CHEBI:32966"/>
        <dbReference type="ChEBI" id="CHEBI:57634"/>
        <dbReference type="ChEBI" id="CHEBI:456216"/>
        <dbReference type="EC" id="2.7.1.11"/>
    </reaction>
</comment>
<dbReference type="NCBIfam" id="TIGR02482">
    <property type="entry name" value="PFKA_ATP"/>
    <property type="match status" value="1"/>
</dbReference>
<keyword evidence="11 14" id="KW-0460">Magnesium</keyword>
<dbReference type="Pfam" id="PF00365">
    <property type="entry name" value="PFK"/>
    <property type="match status" value="1"/>
</dbReference>
<feature type="binding site" description="in other chain" evidence="14">
    <location>
        <begin position="221"/>
        <end position="223"/>
    </location>
    <ligand>
        <name>ADP</name>
        <dbReference type="ChEBI" id="CHEBI:456216"/>
        <note>allosteric activator; ligand shared between dimeric partners</note>
    </ligand>
</feature>
<dbReference type="GO" id="GO:0016208">
    <property type="term" value="F:AMP binding"/>
    <property type="evidence" value="ECO:0007669"/>
    <property type="project" value="TreeGrafter"/>
</dbReference>
<keyword evidence="9 14" id="KW-0418">Kinase</keyword>
<dbReference type="GO" id="GO:0003872">
    <property type="term" value="F:6-phosphofructokinase activity"/>
    <property type="evidence" value="ECO:0007669"/>
    <property type="project" value="UniProtKB-UniRule"/>
</dbReference>
<dbReference type="NCBIfam" id="NF002872">
    <property type="entry name" value="PRK03202.1"/>
    <property type="match status" value="1"/>
</dbReference>
<dbReference type="InterPro" id="IPR022953">
    <property type="entry name" value="ATP_PFK"/>
</dbReference>
<evidence type="ECO:0000256" key="9">
    <source>
        <dbReference type="ARBA" id="ARBA00022777"/>
    </source>
</evidence>
<keyword evidence="5 14" id="KW-0021">Allosteric enzyme</keyword>
<keyword evidence="4 14" id="KW-0963">Cytoplasm</keyword>
<dbReference type="GO" id="GO:0048029">
    <property type="term" value="F:monosaccharide binding"/>
    <property type="evidence" value="ECO:0007669"/>
    <property type="project" value="TreeGrafter"/>
</dbReference>
<dbReference type="HAMAP" id="MF_00339">
    <property type="entry name" value="Phosphofructokinase_I_B1"/>
    <property type="match status" value="1"/>
</dbReference>
<evidence type="ECO:0000256" key="11">
    <source>
        <dbReference type="ARBA" id="ARBA00022842"/>
    </source>
</evidence>
<dbReference type="InterPro" id="IPR012828">
    <property type="entry name" value="PFKA_ATP_prok"/>
</dbReference>
<feature type="binding site" evidence="14">
    <location>
        <position position="18"/>
    </location>
    <ligand>
        <name>ATP</name>
        <dbReference type="ChEBI" id="CHEBI:30616"/>
    </ligand>
</feature>
<evidence type="ECO:0000259" key="15">
    <source>
        <dbReference type="Pfam" id="PF00365"/>
    </source>
</evidence>
<dbReference type="GO" id="GO:0030388">
    <property type="term" value="P:fructose 1,6-bisphosphate metabolic process"/>
    <property type="evidence" value="ECO:0007669"/>
    <property type="project" value="TreeGrafter"/>
</dbReference>
<dbReference type="Proteomes" id="UP000197003">
    <property type="component" value="Chromosome"/>
</dbReference>
<evidence type="ECO:0000256" key="6">
    <source>
        <dbReference type="ARBA" id="ARBA00022679"/>
    </source>
</evidence>
<feature type="binding site" evidence="14">
    <location>
        <begin position="28"/>
        <end position="32"/>
    </location>
    <ligand>
        <name>ADP</name>
        <dbReference type="ChEBI" id="CHEBI:456216"/>
        <note>allosteric activator; ligand shared between dimeric partners</note>
    </ligand>
</feature>
<evidence type="ECO:0000256" key="5">
    <source>
        <dbReference type="ARBA" id="ARBA00022533"/>
    </source>
</evidence>
<dbReference type="InterPro" id="IPR035966">
    <property type="entry name" value="PKF_sf"/>
</dbReference>
<feature type="active site" description="Proton acceptor" evidence="14">
    <location>
        <position position="135"/>
    </location>
</feature>
<dbReference type="PRINTS" id="PR00476">
    <property type="entry name" value="PHFRCTKINASE"/>
</dbReference>